<reference evidence="1 2" key="1">
    <citation type="submission" date="2023-03" db="EMBL/GenBank/DDBJ databases">
        <title>Comparative genome and transcriptome analysis combination mining strategies for increasing vitamin B12 production of Ensifer adhaerens strain.</title>
        <authorList>
            <person name="Yongheng L."/>
        </authorList>
    </citation>
    <scope>NUCLEOTIDE SEQUENCE [LARGE SCALE GENOMIC DNA]</scope>
    <source>
        <strain evidence="1 2">Casida A-T305</strain>
    </source>
</reference>
<dbReference type="GeneID" id="42983310"/>
<evidence type="ECO:0000313" key="1">
    <source>
        <dbReference type="EMBL" id="WFP92485.1"/>
    </source>
</evidence>
<sequence length="57" mass="6196">MSEPNKLYQSEIITLHKAPLIGTLCLECDDGQIEVALNRAAAETLQKVIARFLSPAA</sequence>
<name>A0ABY8HLZ1_ENSAD</name>
<keyword evidence="2" id="KW-1185">Reference proteome</keyword>
<protein>
    <submittedName>
        <fullName evidence="1">Uncharacterized protein</fullName>
    </submittedName>
</protein>
<gene>
    <name evidence="1" type="ORF">P4B07_09045</name>
</gene>
<dbReference type="RefSeq" id="WP_156552966.1">
    <property type="nucleotide sequence ID" value="NZ_CP015880.1"/>
</dbReference>
<organism evidence="1 2">
    <name type="scientific">Ensifer adhaerens</name>
    <name type="common">Sinorhizobium morelense</name>
    <dbReference type="NCBI Taxonomy" id="106592"/>
    <lineage>
        <taxon>Bacteria</taxon>
        <taxon>Pseudomonadati</taxon>
        <taxon>Pseudomonadota</taxon>
        <taxon>Alphaproteobacteria</taxon>
        <taxon>Hyphomicrobiales</taxon>
        <taxon>Rhizobiaceae</taxon>
        <taxon>Sinorhizobium/Ensifer group</taxon>
        <taxon>Ensifer</taxon>
    </lineage>
</organism>
<evidence type="ECO:0000313" key="2">
    <source>
        <dbReference type="Proteomes" id="UP001214094"/>
    </source>
</evidence>
<dbReference type="Proteomes" id="UP001214094">
    <property type="component" value="Chromosome"/>
</dbReference>
<dbReference type="EMBL" id="CP121308">
    <property type="protein sequence ID" value="WFP92485.1"/>
    <property type="molecule type" value="Genomic_DNA"/>
</dbReference>
<accession>A0ABY8HLZ1</accession>
<proteinExistence type="predicted"/>